<comment type="similarity">
    <text evidence="8">Belongs to the NAD kinase family.</text>
</comment>
<dbReference type="NCBIfam" id="NF002306">
    <property type="entry name" value="PRK01231.1"/>
    <property type="match status" value="1"/>
</dbReference>
<dbReference type="GO" id="GO:0046872">
    <property type="term" value="F:metal ion binding"/>
    <property type="evidence" value="ECO:0007669"/>
    <property type="project" value="UniProtKB-UniRule"/>
</dbReference>
<evidence type="ECO:0000256" key="4">
    <source>
        <dbReference type="ARBA" id="ARBA00022840"/>
    </source>
</evidence>
<comment type="catalytic activity">
    <reaction evidence="7 8">
        <text>NAD(+) + ATP = ADP + NADP(+) + H(+)</text>
        <dbReference type="Rhea" id="RHEA:18629"/>
        <dbReference type="ChEBI" id="CHEBI:15378"/>
        <dbReference type="ChEBI" id="CHEBI:30616"/>
        <dbReference type="ChEBI" id="CHEBI:57540"/>
        <dbReference type="ChEBI" id="CHEBI:58349"/>
        <dbReference type="ChEBI" id="CHEBI:456216"/>
        <dbReference type="EC" id="2.7.1.23"/>
    </reaction>
</comment>
<organism evidence="9 10">
    <name type="scientific">SAR86 cluster bacterium</name>
    <dbReference type="NCBI Taxonomy" id="2030880"/>
    <lineage>
        <taxon>Bacteria</taxon>
        <taxon>Pseudomonadati</taxon>
        <taxon>Pseudomonadota</taxon>
        <taxon>Gammaproteobacteria</taxon>
        <taxon>SAR86 cluster</taxon>
    </lineage>
</organism>
<protein>
    <recommendedName>
        <fullName evidence="8">NAD kinase</fullName>
        <ecNumber evidence="8">2.7.1.23</ecNumber>
    </recommendedName>
    <alternativeName>
        <fullName evidence="8">ATP-dependent NAD kinase</fullName>
    </alternativeName>
</protein>
<feature type="active site" description="Proton acceptor" evidence="8">
    <location>
        <position position="72"/>
    </location>
</feature>
<feature type="binding site" evidence="8">
    <location>
        <begin position="150"/>
        <end position="151"/>
    </location>
    <ligand>
        <name>NAD(+)</name>
        <dbReference type="ChEBI" id="CHEBI:57540"/>
    </ligand>
</feature>
<keyword evidence="8" id="KW-0963">Cytoplasm</keyword>
<dbReference type="InterPro" id="IPR017438">
    <property type="entry name" value="ATP-NAD_kinase_N"/>
</dbReference>
<keyword evidence="4 8" id="KW-0067">ATP-binding</keyword>
<keyword evidence="3 8" id="KW-0418">Kinase</keyword>
<sequence>MVEFNNIGLVGRPSHAGVVDTLRRLLDFLSGKDLTVFVDDLTAELVSGHGQKQCTRAELSKFCDLVIVVGGDGSMLNVAKFVASDQVPVIGINRGRLGFLTDILPDELEEGITAVLDGSYSVDSRFLLDVEARPNSSKNAEDRYLGSALNDVVLHPGKAAQMIKFELFVDGKFVYSQESDGLIVATPTGSTAYALSAGGPIMHPSLNAVVLVPMYPHSLSNRPIVVDGDSEIRIVISPKEILEPQVSCDGQVLYTAAAGDELIVRKKDVPLKLIHPPEHTFYQACRSKLGWGSRLVRDDD</sequence>
<dbReference type="GO" id="GO:0003951">
    <property type="term" value="F:NAD+ kinase activity"/>
    <property type="evidence" value="ECO:0007669"/>
    <property type="project" value="UniProtKB-UniRule"/>
</dbReference>
<evidence type="ECO:0000256" key="2">
    <source>
        <dbReference type="ARBA" id="ARBA00022741"/>
    </source>
</evidence>
<dbReference type="Pfam" id="PF20143">
    <property type="entry name" value="NAD_kinase_C"/>
    <property type="match status" value="1"/>
</dbReference>
<evidence type="ECO:0000313" key="9">
    <source>
        <dbReference type="EMBL" id="PCI74953.1"/>
    </source>
</evidence>
<dbReference type="PANTHER" id="PTHR20275">
    <property type="entry name" value="NAD KINASE"/>
    <property type="match status" value="1"/>
</dbReference>
<dbReference type="InterPro" id="IPR017437">
    <property type="entry name" value="ATP-NAD_kinase_PpnK-typ_C"/>
</dbReference>
<dbReference type="PANTHER" id="PTHR20275:SF0">
    <property type="entry name" value="NAD KINASE"/>
    <property type="match status" value="1"/>
</dbReference>
<name>A0A2A4WX95_9GAMM</name>
<keyword evidence="2 8" id="KW-0547">Nucleotide-binding</keyword>
<dbReference type="AlphaFoldDB" id="A0A2A4WX95"/>
<evidence type="ECO:0000256" key="8">
    <source>
        <dbReference type="HAMAP-Rule" id="MF_00361"/>
    </source>
</evidence>
<evidence type="ECO:0000256" key="6">
    <source>
        <dbReference type="ARBA" id="ARBA00023027"/>
    </source>
</evidence>
<feature type="binding site" evidence="8">
    <location>
        <position position="251"/>
    </location>
    <ligand>
        <name>NAD(+)</name>
        <dbReference type="ChEBI" id="CHEBI:57540"/>
    </ligand>
</feature>
<comment type="subcellular location">
    <subcellularLocation>
        <location evidence="8">Cytoplasm</location>
    </subcellularLocation>
</comment>
<dbReference type="FunFam" id="2.60.200.30:FF:000009">
    <property type="entry name" value="Poly(P)/ATP NAD kinase"/>
    <property type="match status" value="1"/>
</dbReference>
<dbReference type="HAMAP" id="MF_00361">
    <property type="entry name" value="NAD_kinase"/>
    <property type="match status" value="1"/>
</dbReference>
<reference evidence="10" key="1">
    <citation type="submission" date="2017-08" db="EMBL/GenBank/DDBJ databases">
        <title>A dynamic microbial community with high functional redundancy inhabits the cold, oxic subseafloor aquifer.</title>
        <authorList>
            <person name="Tully B.J."/>
            <person name="Wheat C.G."/>
            <person name="Glazer B.T."/>
            <person name="Huber J.A."/>
        </authorList>
    </citation>
    <scope>NUCLEOTIDE SEQUENCE [LARGE SCALE GENOMIC DNA]</scope>
</reference>
<dbReference type="GO" id="GO:0005737">
    <property type="term" value="C:cytoplasm"/>
    <property type="evidence" value="ECO:0007669"/>
    <property type="project" value="UniProtKB-SubCell"/>
</dbReference>
<comment type="cofactor">
    <cofactor evidence="8">
        <name>a divalent metal cation</name>
        <dbReference type="ChEBI" id="CHEBI:60240"/>
    </cofactor>
</comment>
<dbReference type="GO" id="GO:0006741">
    <property type="term" value="P:NADP+ biosynthetic process"/>
    <property type="evidence" value="ECO:0007669"/>
    <property type="project" value="UniProtKB-UniRule"/>
</dbReference>
<dbReference type="EC" id="2.7.1.23" evidence="8"/>
<comment type="function">
    <text evidence="8">Involved in the regulation of the intracellular balance of NAD and NADP, and is a key enzyme in the biosynthesis of NADP. Catalyzes specifically the phosphorylation on 2'-hydroxyl of the adenosine moiety of NAD to yield NADP.</text>
</comment>
<gene>
    <name evidence="8" type="primary">nadK</name>
    <name evidence="9" type="ORF">COB20_14075</name>
</gene>
<dbReference type="Gene3D" id="2.60.200.30">
    <property type="entry name" value="Probable inorganic polyphosphate/atp-NAD kinase, domain 2"/>
    <property type="match status" value="1"/>
</dbReference>
<evidence type="ECO:0000256" key="3">
    <source>
        <dbReference type="ARBA" id="ARBA00022777"/>
    </source>
</evidence>
<feature type="binding site" evidence="8">
    <location>
        <begin position="72"/>
        <end position="73"/>
    </location>
    <ligand>
        <name>NAD(+)</name>
        <dbReference type="ChEBI" id="CHEBI:57540"/>
    </ligand>
</feature>
<dbReference type="EMBL" id="NVUL01000087">
    <property type="protein sequence ID" value="PCI74953.1"/>
    <property type="molecule type" value="Genomic_DNA"/>
</dbReference>
<dbReference type="GO" id="GO:0005524">
    <property type="term" value="F:ATP binding"/>
    <property type="evidence" value="ECO:0007669"/>
    <property type="project" value="UniProtKB-KW"/>
</dbReference>
<dbReference type="GO" id="GO:0051287">
    <property type="term" value="F:NAD binding"/>
    <property type="evidence" value="ECO:0007669"/>
    <property type="project" value="UniProtKB-ARBA"/>
</dbReference>
<dbReference type="Proteomes" id="UP000218767">
    <property type="component" value="Unassembled WGS sequence"/>
</dbReference>
<feature type="binding site" evidence="8">
    <location>
        <position position="180"/>
    </location>
    <ligand>
        <name>NAD(+)</name>
        <dbReference type="ChEBI" id="CHEBI:57540"/>
    </ligand>
</feature>
<comment type="caution">
    <text evidence="8">Lacks conserved residue(s) required for the propagation of feature annotation.</text>
</comment>
<evidence type="ECO:0000313" key="10">
    <source>
        <dbReference type="Proteomes" id="UP000218767"/>
    </source>
</evidence>
<dbReference type="GO" id="GO:0019674">
    <property type="term" value="P:NAD+ metabolic process"/>
    <property type="evidence" value="ECO:0007669"/>
    <property type="project" value="InterPro"/>
</dbReference>
<dbReference type="SUPFAM" id="SSF111331">
    <property type="entry name" value="NAD kinase/diacylglycerol kinase-like"/>
    <property type="match status" value="1"/>
</dbReference>
<evidence type="ECO:0000256" key="7">
    <source>
        <dbReference type="ARBA" id="ARBA00047925"/>
    </source>
</evidence>
<dbReference type="InterPro" id="IPR016064">
    <property type="entry name" value="NAD/diacylglycerol_kinase_sf"/>
</dbReference>
<evidence type="ECO:0000256" key="5">
    <source>
        <dbReference type="ARBA" id="ARBA00022857"/>
    </source>
</evidence>
<accession>A0A2A4WX95</accession>
<keyword evidence="6 8" id="KW-0520">NAD</keyword>
<proteinExistence type="inferred from homology"/>
<evidence type="ECO:0000256" key="1">
    <source>
        <dbReference type="ARBA" id="ARBA00022679"/>
    </source>
</evidence>
<keyword evidence="5 8" id="KW-0521">NADP</keyword>
<dbReference type="InterPro" id="IPR002504">
    <property type="entry name" value="NADK"/>
</dbReference>
<feature type="binding site" evidence="8">
    <location>
        <begin position="191"/>
        <end position="196"/>
    </location>
    <ligand>
        <name>NAD(+)</name>
        <dbReference type="ChEBI" id="CHEBI:57540"/>
    </ligand>
</feature>
<dbReference type="Gene3D" id="3.40.50.10330">
    <property type="entry name" value="Probable inorganic polyphosphate/atp-NAD kinase, domain 1"/>
    <property type="match status" value="1"/>
</dbReference>
<dbReference type="Pfam" id="PF01513">
    <property type="entry name" value="NAD_kinase"/>
    <property type="match status" value="1"/>
</dbReference>
<comment type="caution">
    <text evidence="9">The sequence shown here is derived from an EMBL/GenBank/DDBJ whole genome shotgun (WGS) entry which is preliminary data.</text>
</comment>
<keyword evidence="1 8" id="KW-0808">Transferase</keyword>